<dbReference type="Pfam" id="PF04525">
    <property type="entry name" value="LOR"/>
    <property type="match status" value="1"/>
</dbReference>
<evidence type="ECO:0008006" key="4">
    <source>
        <dbReference type="Google" id="ProtNLM"/>
    </source>
</evidence>
<dbReference type="PANTHER" id="PTHR31087:SF160">
    <property type="entry name" value="PROTEIN LURP-ONE-RELATED 1-RELATED"/>
    <property type="match status" value="1"/>
</dbReference>
<proteinExistence type="inferred from homology"/>
<name>A0A9D4W272_PEA</name>
<protein>
    <recommendedName>
        <fullName evidence="4">Protein LURP-one-related 15</fullName>
    </recommendedName>
</protein>
<evidence type="ECO:0000313" key="2">
    <source>
        <dbReference type="EMBL" id="KAI5393708.1"/>
    </source>
</evidence>
<evidence type="ECO:0000256" key="1">
    <source>
        <dbReference type="ARBA" id="ARBA00005437"/>
    </source>
</evidence>
<dbReference type="Gramene" id="Psat06G0072200-T1">
    <property type="protein sequence ID" value="KAI5393708.1"/>
    <property type="gene ID" value="KIW84_060722"/>
</dbReference>
<dbReference type="AlphaFoldDB" id="A0A9D4W272"/>
<dbReference type="InterPro" id="IPR038595">
    <property type="entry name" value="LOR_sf"/>
</dbReference>
<dbReference type="InterPro" id="IPR025659">
    <property type="entry name" value="Tubby-like_C"/>
</dbReference>
<dbReference type="SUPFAM" id="SSF54518">
    <property type="entry name" value="Tubby C-terminal domain-like"/>
    <property type="match status" value="1"/>
</dbReference>
<dbReference type="InterPro" id="IPR007612">
    <property type="entry name" value="LOR"/>
</dbReference>
<dbReference type="Gene3D" id="2.40.160.200">
    <property type="entry name" value="LURP1-related"/>
    <property type="match status" value="1"/>
</dbReference>
<accession>A0A9D4W272</accession>
<keyword evidence="3" id="KW-1185">Reference proteome</keyword>
<gene>
    <name evidence="2" type="ORF">KIW84_060722</name>
</gene>
<reference evidence="2 3" key="1">
    <citation type="journal article" date="2022" name="Nat. Genet.">
        <title>Improved pea reference genome and pan-genome highlight genomic features and evolutionary characteristics.</title>
        <authorList>
            <person name="Yang T."/>
            <person name="Liu R."/>
            <person name="Luo Y."/>
            <person name="Hu S."/>
            <person name="Wang D."/>
            <person name="Wang C."/>
            <person name="Pandey M.K."/>
            <person name="Ge S."/>
            <person name="Xu Q."/>
            <person name="Li N."/>
            <person name="Li G."/>
            <person name="Huang Y."/>
            <person name="Saxena R.K."/>
            <person name="Ji Y."/>
            <person name="Li M."/>
            <person name="Yan X."/>
            <person name="He Y."/>
            <person name="Liu Y."/>
            <person name="Wang X."/>
            <person name="Xiang C."/>
            <person name="Varshney R.K."/>
            <person name="Ding H."/>
            <person name="Gao S."/>
            <person name="Zong X."/>
        </authorList>
    </citation>
    <scope>NUCLEOTIDE SEQUENCE [LARGE SCALE GENOMIC DNA]</scope>
    <source>
        <strain evidence="2 3">cv. Zhongwan 6</strain>
    </source>
</reference>
<dbReference type="Proteomes" id="UP001058974">
    <property type="component" value="Chromosome 6"/>
</dbReference>
<comment type="caution">
    <text evidence="2">The sequence shown here is derived from an EMBL/GenBank/DDBJ whole genome shotgun (WGS) entry which is preliminary data.</text>
</comment>
<comment type="similarity">
    <text evidence="1">Belongs to the LOR family.</text>
</comment>
<dbReference type="EMBL" id="JAMSHJ010000006">
    <property type="protein sequence ID" value="KAI5393708.1"/>
    <property type="molecule type" value="Genomic_DNA"/>
</dbReference>
<sequence>MANQPRLSTTAIISPQYCAPATHPIDLIITKEWTGRNNFTVTDTNNNLIFKVKTPLVTMVTPRQHRFLFDANRNPILHLRRSLLAADDKWKAFRGESEAPQDLVFTRERSSFMQLRTKLNVSLANNTTTQACDFTVRGNLFQNSWKVYIANSDNLVAKIKKELGTMFITEKFMVTVSPNMDYAFIVALVVTLD</sequence>
<evidence type="ECO:0000313" key="3">
    <source>
        <dbReference type="Proteomes" id="UP001058974"/>
    </source>
</evidence>
<dbReference type="PANTHER" id="PTHR31087">
    <property type="match status" value="1"/>
</dbReference>
<organism evidence="2 3">
    <name type="scientific">Pisum sativum</name>
    <name type="common">Garden pea</name>
    <name type="synonym">Lathyrus oleraceus</name>
    <dbReference type="NCBI Taxonomy" id="3888"/>
    <lineage>
        <taxon>Eukaryota</taxon>
        <taxon>Viridiplantae</taxon>
        <taxon>Streptophyta</taxon>
        <taxon>Embryophyta</taxon>
        <taxon>Tracheophyta</taxon>
        <taxon>Spermatophyta</taxon>
        <taxon>Magnoliopsida</taxon>
        <taxon>eudicotyledons</taxon>
        <taxon>Gunneridae</taxon>
        <taxon>Pentapetalae</taxon>
        <taxon>rosids</taxon>
        <taxon>fabids</taxon>
        <taxon>Fabales</taxon>
        <taxon>Fabaceae</taxon>
        <taxon>Papilionoideae</taxon>
        <taxon>50 kb inversion clade</taxon>
        <taxon>NPAAA clade</taxon>
        <taxon>Hologalegina</taxon>
        <taxon>IRL clade</taxon>
        <taxon>Fabeae</taxon>
        <taxon>Lathyrus</taxon>
    </lineage>
</organism>